<dbReference type="CDD" id="cd19481">
    <property type="entry name" value="RecA-like_protease"/>
    <property type="match status" value="1"/>
</dbReference>
<dbReference type="AlphaFoldDB" id="S3DFT3"/>
<dbReference type="GO" id="GO:0016887">
    <property type="term" value="F:ATP hydrolysis activity"/>
    <property type="evidence" value="ECO:0007669"/>
    <property type="project" value="InterPro"/>
</dbReference>
<dbReference type="KEGG" id="glz:GLAREA_03783"/>
<dbReference type="GO" id="GO:0003723">
    <property type="term" value="F:RNA binding"/>
    <property type="evidence" value="ECO:0007669"/>
    <property type="project" value="TreeGrafter"/>
</dbReference>
<dbReference type="PANTHER" id="PTHR23077:SF132">
    <property type="entry name" value="ATP-DEPENDENT ZN PROTEASE"/>
    <property type="match status" value="1"/>
</dbReference>
<proteinExistence type="predicted"/>
<dbReference type="eggNOG" id="KOG0730">
    <property type="taxonomic scope" value="Eukaryota"/>
</dbReference>
<protein>
    <submittedName>
        <fullName evidence="3">p-loop containing nucleoside triphosphate hydrolase</fullName>
    </submittedName>
</protein>
<dbReference type="InterPro" id="IPR050168">
    <property type="entry name" value="AAA_ATPase_domain"/>
</dbReference>
<evidence type="ECO:0000313" key="3">
    <source>
        <dbReference type="EMBL" id="EPE30816.1"/>
    </source>
</evidence>
<reference evidence="3 4" key="1">
    <citation type="journal article" date="2013" name="BMC Genomics">
        <title>Genomics-driven discovery of the pneumocandin biosynthetic gene cluster in the fungus Glarea lozoyensis.</title>
        <authorList>
            <person name="Chen L."/>
            <person name="Yue Q."/>
            <person name="Zhang X."/>
            <person name="Xiang M."/>
            <person name="Wang C."/>
            <person name="Li S."/>
            <person name="Che Y."/>
            <person name="Ortiz-Lopez F.J."/>
            <person name="Bills G.F."/>
            <person name="Liu X."/>
            <person name="An Z."/>
        </authorList>
    </citation>
    <scope>NUCLEOTIDE SEQUENCE [LARGE SCALE GENOMIC DNA]</scope>
    <source>
        <strain evidence="4">ATCC 20868 / MF5171</strain>
    </source>
</reference>
<keyword evidence="4" id="KW-1185">Reference proteome</keyword>
<dbReference type="GO" id="GO:0005524">
    <property type="term" value="F:ATP binding"/>
    <property type="evidence" value="ECO:0007669"/>
    <property type="project" value="InterPro"/>
</dbReference>
<feature type="region of interest" description="Disordered" evidence="1">
    <location>
        <begin position="416"/>
        <end position="454"/>
    </location>
</feature>
<dbReference type="SMART" id="SM00382">
    <property type="entry name" value="AAA"/>
    <property type="match status" value="1"/>
</dbReference>
<accession>S3DFT3</accession>
<evidence type="ECO:0000313" key="4">
    <source>
        <dbReference type="Proteomes" id="UP000016922"/>
    </source>
</evidence>
<dbReference type="PANTHER" id="PTHR23077">
    <property type="entry name" value="AAA-FAMILY ATPASE"/>
    <property type="match status" value="1"/>
</dbReference>
<dbReference type="InterPro" id="IPR027417">
    <property type="entry name" value="P-loop_NTPase"/>
</dbReference>
<gene>
    <name evidence="3" type="ORF">GLAREA_03783</name>
</gene>
<sequence length="511" mass="57979">MSEPQATVHSSRQQKVHSKFREGSPLFTELGLLQLLQETYPDHQVTLVGKDGWDFRGFAAAGVAECQIGKADDFYHAIRSYQKGPGPRLGLGAGKLVDTVKYGRWNYVWQNHEYLIYEIDQAGDVSRRPHSSPLFILNSHVDEKQNNTSDITLIDQLLIAVAEWSCAIHDEIYVYDTGCWRKSSDLWKTVQDSAWEDVILPSDMKASLIEDVTGFFDNKTLYKKLAVPWKRGLIFHGVPGNGKTTALKALMASLSHREEPIPSLYVKSLCRQGDGISSIRNIFTHARLMAPCVLVFEDLDSLVTDQSHSYFLNEVDGLESNDGILMIGSTNHLETLDPAITKRPSRFDRKYHFKLPDEYERCAYIQFWQSKLRETDMVHFPDELCSIVARMSENFSFAYMKELFVMALLSIARGGTGDEDTEKPVMVRRADALAPVESGREEDEDDEEDDEDQIHQKKHVIPDVEVLQSLQNNVLLKVLRAALITLVDEMDSTPERDWPSTKRQTGNFGQA</sequence>
<evidence type="ECO:0000256" key="1">
    <source>
        <dbReference type="SAM" id="MobiDB-lite"/>
    </source>
</evidence>
<dbReference type="SUPFAM" id="SSF52540">
    <property type="entry name" value="P-loop containing nucleoside triphosphate hydrolases"/>
    <property type="match status" value="1"/>
</dbReference>
<dbReference type="InterPro" id="IPR003959">
    <property type="entry name" value="ATPase_AAA_core"/>
</dbReference>
<dbReference type="HOGENOM" id="CLU_025506_1_0_1"/>
<dbReference type="STRING" id="1116229.S3DFT3"/>
<dbReference type="RefSeq" id="XP_008082227.1">
    <property type="nucleotide sequence ID" value="XM_008084036.1"/>
</dbReference>
<dbReference type="Proteomes" id="UP000016922">
    <property type="component" value="Unassembled WGS sequence"/>
</dbReference>
<feature type="compositionally biased region" description="Acidic residues" evidence="1">
    <location>
        <begin position="440"/>
        <end position="452"/>
    </location>
</feature>
<dbReference type="GO" id="GO:0042254">
    <property type="term" value="P:ribosome biogenesis"/>
    <property type="evidence" value="ECO:0007669"/>
    <property type="project" value="TreeGrafter"/>
</dbReference>
<dbReference type="OMA" id="KYHFKLP"/>
<dbReference type="GO" id="GO:1990275">
    <property type="term" value="F:preribosome binding"/>
    <property type="evidence" value="ECO:0007669"/>
    <property type="project" value="TreeGrafter"/>
</dbReference>
<feature type="compositionally biased region" description="Basic and acidic residues" evidence="1">
    <location>
        <begin position="422"/>
        <end position="431"/>
    </location>
</feature>
<keyword evidence="3" id="KW-0378">Hydrolase</keyword>
<dbReference type="InterPro" id="IPR003593">
    <property type="entry name" value="AAA+_ATPase"/>
</dbReference>
<dbReference type="Pfam" id="PF00004">
    <property type="entry name" value="AAA"/>
    <property type="match status" value="1"/>
</dbReference>
<feature type="compositionally biased region" description="Polar residues" evidence="1">
    <location>
        <begin position="501"/>
        <end position="511"/>
    </location>
</feature>
<name>S3DFT3_GLAL2</name>
<evidence type="ECO:0000259" key="2">
    <source>
        <dbReference type="SMART" id="SM00382"/>
    </source>
</evidence>
<dbReference type="OrthoDB" id="2115716at2759"/>
<feature type="domain" description="AAA+ ATPase" evidence="2">
    <location>
        <begin position="229"/>
        <end position="357"/>
    </location>
</feature>
<dbReference type="Gene3D" id="3.40.50.300">
    <property type="entry name" value="P-loop containing nucleotide triphosphate hydrolases"/>
    <property type="match status" value="1"/>
</dbReference>
<feature type="region of interest" description="Disordered" evidence="1">
    <location>
        <begin position="491"/>
        <end position="511"/>
    </location>
</feature>
<dbReference type="GeneID" id="19462838"/>
<dbReference type="EMBL" id="KE145363">
    <property type="protein sequence ID" value="EPE30816.1"/>
    <property type="molecule type" value="Genomic_DNA"/>
</dbReference>
<dbReference type="GO" id="GO:0005634">
    <property type="term" value="C:nucleus"/>
    <property type="evidence" value="ECO:0007669"/>
    <property type="project" value="TreeGrafter"/>
</dbReference>
<organism evidence="3 4">
    <name type="scientific">Glarea lozoyensis (strain ATCC 20868 / MF5171)</name>
    <dbReference type="NCBI Taxonomy" id="1116229"/>
    <lineage>
        <taxon>Eukaryota</taxon>
        <taxon>Fungi</taxon>
        <taxon>Dikarya</taxon>
        <taxon>Ascomycota</taxon>
        <taxon>Pezizomycotina</taxon>
        <taxon>Leotiomycetes</taxon>
        <taxon>Helotiales</taxon>
        <taxon>Helotiaceae</taxon>
        <taxon>Glarea</taxon>
    </lineage>
</organism>